<accession>A0A5B9Y3T4</accession>
<organism evidence="3 4">
    <name type="scientific">Spiroplasma chinense</name>
    <dbReference type="NCBI Taxonomy" id="216932"/>
    <lineage>
        <taxon>Bacteria</taxon>
        <taxon>Bacillati</taxon>
        <taxon>Mycoplasmatota</taxon>
        <taxon>Mollicutes</taxon>
        <taxon>Entomoplasmatales</taxon>
        <taxon>Spiroplasmataceae</taxon>
        <taxon>Spiroplasma</taxon>
    </lineage>
</organism>
<evidence type="ECO:0000256" key="2">
    <source>
        <dbReference type="SAM" id="Phobius"/>
    </source>
</evidence>
<sequence>MGWINLYNKSSENNNQQQNADNFNVNPQPQQQISGYPNASVMPQQNVFNETATYQKQLLENKNLSEPNYNPAMNYQDSGYEGIQNNINVYKNEVFAQENNPIQRNYNQTPSQLGQDNINNHYQNQQMYQSNAPMHVNQQMNNPAAMRMQRPMNPAYGNNQMYGQHPRGKRGPNNYYQDQYYEQEYLDFESPKPIDYGYYGNYEPSYTPVNGYSQQYQSQYSNPYNNNVNMGMPNYEQYQAYDQYNVNPQYNQAQYAGYSESYYGGNYEQGHLTPSNHYQQYERESYKKRMKQASIIPGQISKEIKSEKLRNAFLIMLGVVGIIIMSVMLAVYYNTTEASPKYMGIKKSEVMYPFFSIFFLLISVAFFGIGCADYGLLISSVRKYENELYMGKETIPFFITRNYCSFISRSVYINWIAFSTYIVGAISLGILYGLEALHEANKDKPIGFLFWSWPPLKSFKSDIIVNIIVLFSMLGAHIINIITTRSRKNNIIGYYGFEIIPQQQINDIRKKANRRCLIIFLVTLGIILFAIVIPWMIVRKKKGQSLKPWKSN</sequence>
<protein>
    <recommendedName>
        <fullName evidence="5">Transmembrane protein</fullName>
    </recommendedName>
</protein>
<evidence type="ECO:0008006" key="5">
    <source>
        <dbReference type="Google" id="ProtNLM"/>
    </source>
</evidence>
<keyword evidence="4" id="KW-1185">Reference proteome</keyword>
<evidence type="ECO:0000313" key="4">
    <source>
        <dbReference type="Proteomes" id="UP000323144"/>
    </source>
</evidence>
<keyword evidence="2" id="KW-0472">Membrane</keyword>
<keyword evidence="2" id="KW-0812">Transmembrane</keyword>
<name>A0A5B9Y3T4_9MOLU</name>
<dbReference type="NCBIfam" id="NF045846">
    <property type="entry name" value="MSC0882_dom"/>
    <property type="match status" value="1"/>
</dbReference>
<feature type="transmembrane region" description="Helical" evidence="2">
    <location>
        <begin position="516"/>
        <end position="537"/>
    </location>
</feature>
<dbReference type="EMBL" id="CP043026">
    <property type="protein sequence ID" value="QEH61681.1"/>
    <property type="molecule type" value="Genomic_DNA"/>
</dbReference>
<feature type="region of interest" description="Disordered" evidence="1">
    <location>
        <begin position="7"/>
        <end position="31"/>
    </location>
</feature>
<feature type="compositionally biased region" description="Low complexity" evidence="1">
    <location>
        <begin position="13"/>
        <end position="26"/>
    </location>
</feature>
<feature type="transmembrane region" description="Helical" evidence="2">
    <location>
        <begin position="411"/>
        <end position="434"/>
    </location>
</feature>
<dbReference type="InterPro" id="IPR059214">
    <property type="entry name" value="MSC_0882-like"/>
</dbReference>
<evidence type="ECO:0000313" key="3">
    <source>
        <dbReference type="EMBL" id="QEH61681.1"/>
    </source>
</evidence>
<reference evidence="3 4" key="1">
    <citation type="submission" date="2019-08" db="EMBL/GenBank/DDBJ databases">
        <title>Complete genome sequence of Spiroplasma chinense CCH (DSM 19755).</title>
        <authorList>
            <person name="Shen H.-Y."/>
            <person name="Lin Y.-C."/>
            <person name="Chou L."/>
            <person name="Kuo C.-H."/>
        </authorList>
    </citation>
    <scope>NUCLEOTIDE SEQUENCE [LARGE SCALE GENOMIC DNA]</scope>
    <source>
        <strain evidence="3 4">CCH</strain>
    </source>
</reference>
<dbReference type="Proteomes" id="UP000323144">
    <property type="component" value="Chromosome"/>
</dbReference>
<keyword evidence="2" id="KW-1133">Transmembrane helix</keyword>
<feature type="transmembrane region" description="Helical" evidence="2">
    <location>
        <begin position="312"/>
        <end position="333"/>
    </location>
</feature>
<evidence type="ECO:0000256" key="1">
    <source>
        <dbReference type="SAM" id="MobiDB-lite"/>
    </source>
</evidence>
<feature type="transmembrane region" description="Helical" evidence="2">
    <location>
        <begin position="463"/>
        <end position="482"/>
    </location>
</feature>
<feature type="transmembrane region" description="Helical" evidence="2">
    <location>
        <begin position="353"/>
        <end position="377"/>
    </location>
</feature>
<dbReference type="KEGG" id="schi:SCHIN_v1c04840"/>
<dbReference type="AlphaFoldDB" id="A0A5B9Y3T4"/>
<proteinExistence type="predicted"/>
<gene>
    <name evidence="3" type="ORF">SCHIN_v1c04840</name>
</gene>
<dbReference type="RefSeq" id="WP_166508069.1">
    <property type="nucleotide sequence ID" value="NZ_CP043026.1"/>
</dbReference>